<dbReference type="EMBL" id="CP042430">
    <property type="protein sequence ID" value="QEC46424.1"/>
    <property type="molecule type" value="Genomic_DNA"/>
</dbReference>
<feature type="compositionally biased region" description="Acidic residues" evidence="4">
    <location>
        <begin position="1"/>
        <end position="11"/>
    </location>
</feature>
<name>A0A5B8U0B1_9ACTN</name>
<evidence type="ECO:0000313" key="6">
    <source>
        <dbReference type="EMBL" id="QEC46424.1"/>
    </source>
</evidence>
<dbReference type="InterPro" id="IPR036390">
    <property type="entry name" value="WH_DNA-bd_sf"/>
</dbReference>
<gene>
    <name evidence="6" type="ORF">FSW04_01740</name>
</gene>
<dbReference type="SUPFAM" id="SSF48008">
    <property type="entry name" value="GntR ligand-binding domain-like"/>
    <property type="match status" value="1"/>
</dbReference>
<keyword evidence="1" id="KW-0805">Transcription regulation</keyword>
<dbReference type="GO" id="GO:0003677">
    <property type="term" value="F:DNA binding"/>
    <property type="evidence" value="ECO:0007669"/>
    <property type="project" value="UniProtKB-KW"/>
</dbReference>
<sequence length="266" mass="28780">MPSDGQDDDLDGPAAPPLTLAPLPDAGRRSKLSARVASQLVGYIVSNGIAPGSALPPERQMVAQLGVSRGTLREALRMLEVHGLISLKPGPAGGPIVQRMAGRQLGLASTLHFHVAGATFREIWEARVIMEAVMARLAAERNADEASQRLLAAVARAQEVDGSADETWVAAVSDFHTTISALSGNRVLDLWAVSFAEIWKIHTRGLTFPGEGRRRVSDAHHEIVRAVRDGDGELAYRLMEQHNREMLAYVDERFPGLLDAVVPFTM</sequence>
<dbReference type="Gene3D" id="1.20.120.530">
    <property type="entry name" value="GntR ligand-binding domain-like"/>
    <property type="match status" value="1"/>
</dbReference>
<proteinExistence type="predicted"/>
<dbReference type="OrthoDB" id="4535513at2"/>
<keyword evidence="2" id="KW-0238">DNA-binding</keyword>
<dbReference type="Proteomes" id="UP000321805">
    <property type="component" value="Chromosome"/>
</dbReference>
<dbReference type="SUPFAM" id="SSF46785">
    <property type="entry name" value="Winged helix' DNA-binding domain"/>
    <property type="match status" value="1"/>
</dbReference>
<feature type="region of interest" description="Disordered" evidence="4">
    <location>
        <begin position="1"/>
        <end position="26"/>
    </location>
</feature>
<dbReference type="Pfam" id="PF00392">
    <property type="entry name" value="GntR"/>
    <property type="match status" value="1"/>
</dbReference>
<dbReference type="SMART" id="SM00895">
    <property type="entry name" value="FCD"/>
    <property type="match status" value="1"/>
</dbReference>
<evidence type="ECO:0000256" key="2">
    <source>
        <dbReference type="ARBA" id="ARBA00023125"/>
    </source>
</evidence>
<reference evidence="6 7" key="1">
    <citation type="journal article" date="2018" name="J. Microbiol.">
        <title>Baekduia soli gen. nov., sp. nov., a novel bacterium isolated from the soil of Baekdu Mountain and proposal of a novel family name, Baekduiaceae fam. nov.</title>
        <authorList>
            <person name="An D.S."/>
            <person name="Siddiqi M.Z."/>
            <person name="Kim K.H."/>
            <person name="Yu H.S."/>
            <person name="Im W.T."/>
        </authorList>
    </citation>
    <scope>NUCLEOTIDE SEQUENCE [LARGE SCALE GENOMIC DNA]</scope>
    <source>
        <strain evidence="6 7">BR7-21</strain>
    </source>
</reference>
<dbReference type="KEGG" id="bsol:FSW04_01740"/>
<dbReference type="RefSeq" id="WP_146915613.1">
    <property type="nucleotide sequence ID" value="NZ_CP042430.1"/>
</dbReference>
<evidence type="ECO:0000256" key="1">
    <source>
        <dbReference type="ARBA" id="ARBA00023015"/>
    </source>
</evidence>
<dbReference type="InterPro" id="IPR011711">
    <property type="entry name" value="GntR_C"/>
</dbReference>
<dbReference type="InterPro" id="IPR008920">
    <property type="entry name" value="TF_FadR/GntR_C"/>
</dbReference>
<dbReference type="InterPro" id="IPR036388">
    <property type="entry name" value="WH-like_DNA-bd_sf"/>
</dbReference>
<dbReference type="SMART" id="SM00345">
    <property type="entry name" value="HTH_GNTR"/>
    <property type="match status" value="1"/>
</dbReference>
<evidence type="ECO:0000256" key="3">
    <source>
        <dbReference type="ARBA" id="ARBA00023163"/>
    </source>
</evidence>
<evidence type="ECO:0000256" key="4">
    <source>
        <dbReference type="SAM" id="MobiDB-lite"/>
    </source>
</evidence>
<dbReference type="Gene3D" id="1.10.10.10">
    <property type="entry name" value="Winged helix-like DNA-binding domain superfamily/Winged helix DNA-binding domain"/>
    <property type="match status" value="1"/>
</dbReference>
<dbReference type="PRINTS" id="PR00035">
    <property type="entry name" value="HTHGNTR"/>
</dbReference>
<keyword evidence="7" id="KW-1185">Reference proteome</keyword>
<keyword evidence="3" id="KW-0804">Transcription</keyword>
<dbReference type="InterPro" id="IPR000524">
    <property type="entry name" value="Tscrpt_reg_HTH_GntR"/>
</dbReference>
<dbReference type="PANTHER" id="PTHR43537">
    <property type="entry name" value="TRANSCRIPTIONAL REGULATOR, GNTR FAMILY"/>
    <property type="match status" value="1"/>
</dbReference>
<evidence type="ECO:0000313" key="7">
    <source>
        <dbReference type="Proteomes" id="UP000321805"/>
    </source>
</evidence>
<dbReference type="Pfam" id="PF07729">
    <property type="entry name" value="FCD"/>
    <property type="match status" value="1"/>
</dbReference>
<protein>
    <submittedName>
        <fullName evidence="6">FadR family transcriptional regulator</fullName>
    </submittedName>
</protein>
<feature type="domain" description="HTH gntR-type" evidence="5">
    <location>
        <begin position="30"/>
        <end position="100"/>
    </location>
</feature>
<dbReference type="PANTHER" id="PTHR43537:SF44">
    <property type="entry name" value="GNTR FAMILY REGULATORY PROTEIN"/>
    <property type="match status" value="1"/>
</dbReference>
<dbReference type="GO" id="GO:0003700">
    <property type="term" value="F:DNA-binding transcription factor activity"/>
    <property type="evidence" value="ECO:0007669"/>
    <property type="project" value="InterPro"/>
</dbReference>
<dbReference type="AlphaFoldDB" id="A0A5B8U0B1"/>
<accession>A0A5B8U0B1</accession>
<dbReference type="PROSITE" id="PS50949">
    <property type="entry name" value="HTH_GNTR"/>
    <property type="match status" value="1"/>
</dbReference>
<organism evidence="6 7">
    <name type="scientific">Baekduia soli</name>
    <dbReference type="NCBI Taxonomy" id="496014"/>
    <lineage>
        <taxon>Bacteria</taxon>
        <taxon>Bacillati</taxon>
        <taxon>Actinomycetota</taxon>
        <taxon>Thermoleophilia</taxon>
        <taxon>Solirubrobacterales</taxon>
        <taxon>Baekduiaceae</taxon>
        <taxon>Baekduia</taxon>
    </lineage>
</organism>
<evidence type="ECO:0000259" key="5">
    <source>
        <dbReference type="PROSITE" id="PS50949"/>
    </source>
</evidence>
<dbReference type="CDD" id="cd07377">
    <property type="entry name" value="WHTH_GntR"/>
    <property type="match status" value="1"/>
</dbReference>